<dbReference type="InterPro" id="IPR018062">
    <property type="entry name" value="HTH_AraC-typ_CS"/>
</dbReference>
<evidence type="ECO:0000256" key="3">
    <source>
        <dbReference type="ARBA" id="ARBA00023163"/>
    </source>
</evidence>
<name>A0A7C3PJS9_9CYAN</name>
<evidence type="ECO:0000313" key="5">
    <source>
        <dbReference type="EMBL" id="HFN01180.1"/>
    </source>
</evidence>
<organism evidence="5">
    <name type="scientific">Oscillatoriales cyanobacterium SpSt-418</name>
    <dbReference type="NCBI Taxonomy" id="2282169"/>
    <lineage>
        <taxon>Bacteria</taxon>
        <taxon>Bacillati</taxon>
        <taxon>Cyanobacteriota</taxon>
        <taxon>Cyanophyceae</taxon>
        <taxon>Oscillatoriophycideae</taxon>
        <taxon>Oscillatoriales</taxon>
    </lineage>
</organism>
<feature type="domain" description="HTH araC/xylS-type" evidence="4">
    <location>
        <begin position="215"/>
        <end position="315"/>
    </location>
</feature>
<dbReference type="AlphaFoldDB" id="A0A7C3PJS9"/>
<dbReference type="SUPFAM" id="SSF46689">
    <property type="entry name" value="Homeodomain-like"/>
    <property type="match status" value="2"/>
</dbReference>
<comment type="caution">
    <text evidence="5">The sequence shown here is derived from an EMBL/GenBank/DDBJ whole genome shotgun (WGS) entry which is preliminary data.</text>
</comment>
<keyword evidence="2" id="KW-0238">DNA-binding</keyword>
<proteinExistence type="predicted"/>
<dbReference type="InterPro" id="IPR018060">
    <property type="entry name" value="HTH_AraC"/>
</dbReference>
<dbReference type="PROSITE" id="PS01124">
    <property type="entry name" value="HTH_ARAC_FAMILY_2"/>
    <property type="match status" value="1"/>
</dbReference>
<dbReference type="PANTHER" id="PTHR47893">
    <property type="entry name" value="REGULATORY PROTEIN PCHR"/>
    <property type="match status" value="1"/>
</dbReference>
<dbReference type="EMBL" id="DSRU01000381">
    <property type="protein sequence ID" value="HFN01180.1"/>
    <property type="molecule type" value="Genomic_DNA"/>
</dbReference>
<dbReference type="GO" id="GO:0043565">
    <property type="term" value="F:sequence-specific DNA binding"/>
    <property type="evidence" value="ECO:0007669"/>
    <property type="project" value="InterPro"/>
</dbReference>
<dbReference type="GO" id="GO:0003700">
    <property type="term" value="F:DNA-binding transcription factor activity"/>
    <property type="evidence" value="ECO:0007669"/>
    <property type="project" value="InterPro"/>
</dbReference>
<dbReference type="PROSITE" id="PS00041">
    <property type="entry name" value="HTH_ARAC_FAMILY_1"/>
    <property type="match status" value="1"/>
</dbReference>
<dbReference type="InterPro" id="IPR053142">
    <property type="entry name" value="PchR_regulatory_protein"/>
</dbReference>
<dbReference type="Pfam" id="PF12833">
    <property type="entry name" value="HTH_18"/>
    <property type="match status" value="1"/>
</dbReference>
<dbReference type="PANTHER" id="PTHR47893:SF1">
    <property type="entry name" value="REGULATORY PROTEIN PCHR"/>
    <property type="match status" value="1"/>
</dbReference>
<protein>
    <submittedName>
        <fullName evidence="5">AraC family transcriptional regulator</fullName>
    </submittedName>
</protein>
<dbReference type="Gene3D" id="1.10.10.60">
    <property type="entry name" value="Homeodomain-like"/>
    <property type="match status" value="1"/>
</dbReference>
<keyword evidence="3" id="KW-0804">Transcription</keyword>
<dbReference type="SMART" id="SM00342">
    <property type="entry name" value="HTH_ARAC"/>
    <property type="match status" value="1"/>
</dbReference>
<evidence type="ECO:0000256" key="1">
    <source>
        <dbReference type="ARBA" id="ARBA00023015"/>
    </source>
</evidence>
<accession>A0A7C3PJS9</accession>
<reference evidence="5" key="1">
    <citation type="journal article" date="2020" name="mSystems">
        <title>Genome- and Community-Level Interaction Insights into Carbon Utilization and Element Cycling Functions of Hydrothermarchaeota in Hydrothermal Sediment.</title>
        <authorList>
            <person name="Zhou Z."/>
            <person name="Liu Y."/>
            <person name="Xu W."/>
            <person name="Pan J."/>
            <person name="Luo Z.H."/>
            <person name="Li M."/>
        </authorList>
    </citation>
    <scope>NUCLEOTIDE SEQUENCE [LARGE SCALE GENOMIC DNA]</scope>
    <source>
        <strain evidence="5">SpSt-418</strain>
    </source>
</reference>
<sequence length="315" mass="36056">MSNISIQQFRFCNSEALSEALNARRQTTVRQLSLNALQCDLLLIESEKINFLFTETSCPLYVTGVKGQGCFEFSFILQPGQQDFFAHEQAIPKNTLFGFDPTREVDLIVPGKSIICVAQIQRPAFELYAELMQRNDLNMRFFRTNFLSFPDEIVGVHDYLKQLNLMARHQPQYLTHARSTHLLEDFIPLLIDSIPNASTPMELPLRSPRRFDLVKQADVYMRTHLEAPITLMSLCKALHTSERPLTYGFREVFGVSPMAHLKALRLQAVRTQLQRADPATTAIVEVANRFGFQSMGHFSRDYKTMFGELPSETLK</sequence>
<evidence type="ECO:0000259" key="4">
    <source>
        <dbReference type="PROSITE" id="PS01124"/>
    </source>
</evidence>
<gene>
    <name evidence="5" type="ORF">ENR64_26200</name>
</gene>
<keyword evidence="1" id="KW-0805">Transcription regulation</keyword>
<evidence type="ECO:0000256" key="2">
    <source>
        <dbReference type="ARBA" id="ARBA00023125"/>
    </source>
</evidence>
<dbReference type="InterPro" id="IPR009057">
    <property type="entry name" value="Homeodomain-like_sf"/>
</dbReference>